<dbReference type="PANTHER" id="PTHR21255">
    <property type="entry name" value="T-COMPLEX-ASSOCIATED-TESTIS-EXPRESSED 1/ DYNEIN LIGHT CHAIN"/>
    <property type="match status" value="1"/>
</dbReference>
<dbReference type="EMBL" id="JAIWYP010000011">
    <property type="protein sequence ID" value="KAH3735965.1"/>
    <property type="molecule type" value="Genomic_DNA"/>
</dbReference>
<dbReference type="Pfam" id="PF03645">
    <property type="entry name" value="Tctex-1"/>
    <property type="match status" value="1"/>
</dbReference>
<dbReference type="GO" id="GO:0005737">
    <property type="term" value="C:cytoplasm"/>
    <property type="evidence" value="ECO:0007669"/>
    <property type="project" value="TreeGrafter"/>
</dbReference>
<dbReference type="InterPro" id="IPR038586">
    <property type="entry name" value="Tctex-1-like_sf"/>
</dbReference>
<accession>A0A9D4D0Y2</accession>
<organism evidence="2 3">
    <name type="scientific">Dreissena polymorpha</name>
    <name type="common">Zebra mussel</name>
    <name type="synonym">Mytilus polymorpha</name>
    <dbReference type="NCBI Taxonomy" id="45954"/>
    <lineage>
        <taxon>Eukaryota</taxon>
        <taxon>Metazoa</taxon>
        <taxon>Spiralia</taxon>
        <taxon>Lophotrochozoa</taxon>
        <taxon>Mollusca</taxon>
        <taxon>Bivalvia</taxon>
        <taxon>Autobranchia</taxon>
        <taxon>Heteroconchia</taxon>
        <taxon>Euheterodonta</taxon>
        <taxon>Imparidentia</taxon>
        <taxon>Neoheterodontei</taxon>
        <taxon>Myida</taxon>
        <taxon>Dreissenoidea</taxon>
        <taxon>Dreissenidae</taxon>
        <taxon>Dreissena</taxon>
    </lineage>
</organism>
<dbReference type="CDD" id="cd21451">
    <property type="entry name" value="DLC-like_TCTEX1D"/>
    <property type="match status" value="1"/>
</dbReference>
<reference evidence="2" key="1">
    <citation type="journal article" date="2019" name="bioRxiv">
        <title>The Genome of the Zebra Mussel, Dreissena polymorpha: A Resource for Invasive Species Research.</title>
        <authorList>
            <person name="McCartney M.A."/>
            <person name="Auch B."/>
            <person name="Kono T."/>
            <person name="Mallez S."/>
            <person name="Zhang Y."/>
            <person name="Obille A."/>
            <person name="Becker A."/>
            <person name="Abrahante J.E."/>
            <person name="Garbe J."/>
            <person name="Badalamenti J.P."/>
            <person name="Herman A."/>
            <person name="Mangelson H."/>
            <person name="Liachko I."/>
            <person name="Sullivan S."/>
            <person name="Sone E.D."/>
            <person name="Koren S."/>
            <person name="Silverstein K.A.T."/>
            <person name="Beckman K.B."/>
            <person name="Gohl D.M."/>
        </authorList>
    </citation>
    <scope>NUCLEOTIDE SEQUENCE</scope>
    <source>
        <strain evidence="2">Duluth1</strain>
        <tissue evidence="2">Whole animal</tissue>
    </source>
</reference>
<evidence type="ECO:0000256" key="1">
    <source>
        <dbReference type="ARBA" id="ARBA00005361"/>
    </source>
</evidence>
<comment type="similarity">
    <text evidence="1">Belongs to the dynein light chain Tctex-type family.</text>
</comment>
<reference evidence="2" key="2">
    <citation type="submission" date="2020-11" db="EMBL/GenBank/DDBJ databases">
        <authorList>
            <person name="McCartney M.A."/>
            <person name="Auch B."/>
            <person name="Kono T."/>
            <person name="Mallez S."/>
            <person name="Becker A."/>
            <person name="Gohl D.M."/>
            <person name="Silverstein K.A.T."/>
            <person name="Koren S."/>
            <person name="Bechman K.B."/>
            <person name="Herman A."/>
            <person name="Abrahante J.E."/>
            <person name="Garbe J."/>
        </authorList>
    </citation>
    <scope>NUCLEOTIDE SEQUENCE</scope>
    <source>
        <strain evidence="2">Duluth1</strain>
        <tissue evidence="2">Whole animal</tissue>
    </source>
</reference>
<evidence type="ECO:0000313" key="2">
    <source>
        <dbReference type="EMBL" id="KAH3735965.1"/>
    </source>
</evidence>
<keyword evidence="3" id="KW-1185">Reference proteome</keyword>
<dbReference type="InterPro" id="IPR005334">
    <property type="entry name" value="Tctex-1-like"/>
</dbReference>
<dbReference type="GO" id="GO:0045505">
    <property type="term" value="F:dynein intermediate chain binding"/>
    <property type="evidence" value="ECO:0007669"/>
    <property type="project" value="TreeGrafter"/>
</dbReference>
<dbReference type="GO" id="GO:0005868">
    <property type="term" value="C:cytoplasmic dynein complex"/>
    <property type="evidence" value="ECO:0007669"/>
    <property type="project" value="TreeGrafter"/>
</dbReference>
<proteinExistence type="inferred from homology"/>
<name>A0A9D4D0Y2_DREPO</name>
<evidence type="ECO:0000313" key="3">
    <source>
        <dbReference type="Proteomes" id="UP000828390"/>
    </source>
</evidence>
<dbReference type="PANTHER" id="PTHR21255:SF7">
    <property type="entry name" value="DYNEIN LIGHT CHAIN TCTEX-TYPE PROTEIN 2B"/>
    <property type="match status" value="1"/>
</dbReference>
<dbReference type="GO" id="GO:0007018">
    <property type="term" value="P:microtubule-based movement"/>
    <property type="evidence" value="ECO:0007669"/>
    <property type="project" value="TreeGrafter"/>
</dbReference>
<sequence length="194" mass="22425">MLLLEKNDNLPDHFRFLKYAKRTLTSPTKPKRCLLPGAARRESMLPMSLKPDMKTLRRRSSMFVRANTDVSAEALRPKKENTYKMEPDIAFSCAKVKESITSLFREELDELTFDHDITSKLSCNLAEKIKNKVRDLKFERYKIAVNVIVGQAANQGLEVGSRCIWDEKTDNQVCVTYHHKDLFVVAMIFGVFYE</sequence>
<gene>
    <name evidence="2" type="ORF">DPMN_042526</name>
</gene>
<dbReference type="Proteomes" id="UP000828390">
    <property type="component" value="Unassembled WGS sequence"/>
</dbReference>
<dbReference type="Gene3D" id="3.30.1140.40">
    <property type="entry name" value="Tctex-1"/>
    <property type="match status" value="1"/>
</dbReference>
<comment type="caution">
    <text evidence="2">The sequence shown here is derived from an EMBL/GenBank/DDBJ whole genome shotgun (WGS) entry which is preliminary data.</text>
</comment>
<dbReference type="AlphaFoldDB" id="A0A9D4D0Y2"/>
<protein>
    <submittedName>
        <fullName evidence="2">Uncharacterized protein</fullName>
    </submittedName>
</protein>